<evidence type="ECO:0000256" key="1">
    <source>
        <dbReference type="ARBA" id="ARBA00005664"/>
    </source>
</evidence>
<dbReference type="PANTHER" id="PTHR31306">
    <property type="entry name" value="ALPHA-1,6-MANNOSYLTRANSFERASE MNN11-RELATED"/>
    <property type="match status" value="1"/>
</dbReference>
<keyword evidence="4" id="KW-1133">Transmembrane helix</keyword>
<organism evidence="5 6">
    <name type="scientific">Maudiozyma saulgeensis</name>
    <dbReference type="NCBI Taxonomy" id="1789683"/>
    <lineage>
        <taxon>Eukaryota</taxon>
        <taxon>Fungi</taxon>
        <taxon>Dikarya</taxon>
        <taxon>Ascomycota</taxon>
        <taxon>Saccharomycotina</taxon>
        <taxon>Saccharomycetes</taxon>
        <taxon>Saccharomycetales</taxon>
        <taxon>Saccharomycetaceae</taxon>
        <taxon>Maudiozyma</taxon>
    </lineage>
</organism>
<protein>
    <submittedName>
        <fullName evidence="5">Similar to Saccharomyces cerevisiae YJL183W MNN11 Subunit of a Golgi mannosyltransferase complex that also contains Anp1p</fullName>
    </submittedName>
</protein>
<dbReference type="Gene3D" id="3.90.550.10">
    <property type="entry name" value="Spore Coat Polysaccharide Biosynthesis Protein SpsA, Chain A"/>
    <property type="match status" value="1"/>
</dbReference>
<reference evidence="5 6" key="1">
    <citation type="submission" date="2017-04" db="EMBL/GenBank/DDBJ databases">
        <authorList>
            <person name="Afonso C.L."/>
            <person name="Miller P.J."/>
            <person name="Scott M.A."/>
            <person name="Spackman E."/>
            <person name="Goraichik I."/>
            <person name="Dimitrov K.M."/>
            <person name="Suarez D.L."/>
            <person name="Swayne D.E."/>
        </authorList>
    </citation>
    <scope>NUCLEOTIDE SEQUENCE [LARGE SCALE GENOMIC DNA]</scope>
</reference>
<dbReference type="OrthoDB" id="205108at2759"/>
<dbReference type="GO" id="GO:0000136">
    <property type="term" value="C:mannan polymerase complex"/>
    <property type="evidence" value="ECO:0007669"/>
    <property type="project" value="TreeGrafter"/>
</dbReference>
<dbReference type="EMBL" id="FXLY01000003">
    <property type="protein sequence ID" value="SMN19422.1"/>
    <property type="molecule type" value="Genomic_DNA"/>
</dbReference>
<proteinExistence type="inferred from homology"/>
<evidence type="ECO:0000256" key="4">
    <source>
        <dbReference type="SAM" id="Phobius"/>
    </source>
</evidence>
<keyword evidence="2 5" id="KW-0328">Glycosyltransferase</keyword>
<feature type="transmembrane region" description="Helical" evidence="4">
    <location>
        <begin position="40"/>
        <end position="58"/>
    </location>
</feature>
<keyword evidence="4" id="KW-0472">Membrane</keyword>
<gene>
    <name evidence="5" type="ORF">KASA_0P06358G</name>
</gene>
<evidence type="ECO:0000256" key="2">
    <source>
        <dbReference type="ARBA" id="ARBA00022676"/>
    </source>
</evidence>
<keyword evidence="6" id="KW-1185">Reference proteome</keyword>
<comment type="similarity">
    <text evidence="1">Belongs to the glycosyltransferase 34 family.</text>
</comment>
<dbReference type="InterPro" id="IPR029044">
    <property type="entry name" value="Nucleotide-diphossugar_trans"/>
</dbReference>
<name>A0A1X7R137_9SACH</name>
<dbReference type="GO" id="GO:0006487">
    <property type="term" value="P:protein N-linked glycosylation"/>
    <property type="evidence" value="ECO:0007669"/>
    <property type="project" value="TreeGrafter"/>
</dbReference>
<evidence type="ECO:0000313" key="6">
    <source>
        <dbReference type="Proteomes" id="UP000196158"/>
    </source>
</evidence>
<sequence length="418" mass="48200">MVMKPKSKKGSHKVSENSSQWPLGIPPLSSTKKYITTKYLWFRVGSIFTGFCLLLYVFSKFFNPRGNTSSNNYPAVHGLYMNELPASSRLIFPHVEHAIILKEIGIRGLYVFRADIDGTKQYVLKTDDKPLTDEEKKKTTDQVYLVKKSFLDHGKLVYRKKSDEPEIIIVTLVDFERYDLENIVKVVQNRVDYAQIHRYGVYVRWIQEFLPVMTNQDMDTNYDFYKPLIMRAALHAFPRAKKFLFIDQDSLIMNLNLSLKKHLLDKNILDLALLRDVPIKPGSNVRTYENIDFNTVSMVIPQDENGILDLSSFVVSNDYYSKAFLEFLMDPIVRDFGWQESFPSVVAHVLQWHPQLLSKTAVVVPKVMASEFDDTISEEDVDAFHYTEGDLVASFKGCRASGTCAKYINNMYARTKKT</sequence>
<dbReference type="PANTHER" id="PTHR31306:SF10">
    <property type="entry name" value="ALPHA-1,6-MANNOSYLTRANSFERASE MNN11-RELATED"/>
    <property type="match status" value="1"/>
</dbReference>
<dbReference type="STRING" id="1789683.A0A1X7R137"/>
<evidence type="ECO:0000256" key="3">
    <source>
        <dbReference type="ARBA" id="ARBA00022679"/>
    </source>
</evidence>
<keyword evidence="3 5" id="KW-0808">Transferase</keyword>
<accession>A0A1X7R137</accession>
<keyword evidence="4" id="KW-0812">Transmembrane</keyword>
<dbReference type="GO" id="GO:0000009">
    <property type="term" value="F:alpha-1,6-mannosyltransferase activity"/>
    <property type="evidence" value="ECO:0007669"/>
    <property type="project" value="TreeGrafter"/>
</dbReference>
<dbReference type="Proteomes" id="UP000196158">
    <property type="component" value="Unassembled WGS sequence"/>
</dbReference>
<dbReference type="InterPro" id="IPR008630">
    <property type="entry name" value="Glyco_trans_34"/>
</dbReference>
<dbReference type="AlphaFoldDB" id="A0A1X7R137"/>
<dbReference type="Pfam" id="PF05637">
    <property type="entry name" value="Glyco_transf_34"/>
    <property type="match status" value="1"/>
</dbReference>
<evidence type="ECO:0000313" key="5">
    <source>
        <dbReference type="EMBL" id="SMN19422.1"/>
    </source>
</evidence>